<organism evidence="4 5">
    <name type="scientific">Nezara viridula</name>
    <name type="common">Southern green stink bug</name>
    <name type="synonym">Cimex viridulus</name>
    <dbReference type="NCBI Taxonomy" id="85310"/>
    <lineage>
        <taxon>Eukaryota</taxon>
        <taxon>Metazoa</taxon>
        <taxon>Ecdysozoa</taxon>
        <taxon>Arthropoda</taxon>
        <taxon>Hexapoda</taxon>
        <taxon>Insecta</taxon>
        <taxon>Pterygota</taxon>
        <taxon>Neoptera</taxon>
        <taxon>Paraneoptera</taxon>
        <taxon>Hemiptera</taxon>
        <taxon>Heteroptera</taxon>
        <taxon>Panheteroptera</taxon>
        <taxon>Pentatomomorpha</taxon>
        <taxon>Pentatomoidea</taxon>
        <taxon>Pentatomidae</taxon>
        <taxon>Pentatominae</taxon>
        <taxon>Nezara</taxon>
    </lineage>
</organism>
<accession>A0A9P0EB71</accession>
<dbReference type="GO" id="GO:0000266">
    <property type="term" value="P:mitochondrial fission"/>
    <property type="evidence" value="ECO:0007669"/>
    <property type="project" value="TreeGrafter"/>
</dbReference>
<evidence type="ECO:0000256" key="3">
    <source>
        <dbReference type="ARBA" id="ARBA00029631"/>
    </source>
</evidence>
<dbReference type="GO" id="GO:0005739">
    <property type="term" value="C:mitochondrion"/>
    <property type="evidence" value="ECO:0007669"/>
    <property type="project" value="TreeGrafter"/>
</dbReference>
<reference evidence="4" key="1">
    <citation type="submission" date="2022-01" db="EMBL/GenBank/DDBJ databases">
        <authorList>
            <person name="King R."/>
        </authorList>
    </citation>
    <scope>NUCLEOTIDE SEQUENCE</scope>
</reference>
<evidence type="ECO:0000313" key="4">
    <source>
        <dbReference type="EMBL" id="CAH1394976.1"/>
    </source>
</evidence>
<gene>
    <name evidence="4" type="ORF">NEZAVI_LOCUS5332</name>
</gene>
<dbReference type="InterPro" id="IPR019560">
    <property type="entry name" value="Mitochondrial_18_kDa_protein"/>
</dbReference>
<keyword evidence="5" id="KW-1185">Reference proteome</keyword>
<name>A0A9P0EB71_NEZVI</name>
<protein>
    <recommendedName>
        <fullName evidence="2">Mitochondrial fission process protein 1</fullName>
    </recommendedName>
    <alternativeName>
        <fullName evidence="3">Mitochondrial 18 kDa protein</fullName>
    </alternativeName>
</protein>
<dbReference type="PANTHER" id="PTHR11001:SF2">
    <property type="entry name" value="MITOCHONDRIAL FISSION PROCESS PROTEIN 1"/>
    <property type="match status" value="1"/>
</dbReference>
<dbReference type="EMBL" id="OV725079">
    <property type="protein sequence ID" value="CAH1394976.1"/>
    <property type="molecule type" value="Genomic_DNA"/>
</dbReference>
<comment type="similarity">
    <text evidence="1">Belongs to the MTFP1 family.</text>
</comment>
<dbReference type="PANTHER" id="PTHR11001">
    <property type="entry name" value="MITOCHONDRIAL FISSION PROCESS PROTEIN 1"/>
    <property type="match status" value="1"/>
</dbReference>
<proteinExistence type="inferred from homology"/>
<evidence type="ECO:0000256" key="2">
    <source>
        <dbReference type="ARBA" id="ARBA00017835"/>
    </source>
</evidence>
<dbReference type="AlphaFoldDB" id="A0A9P0EB71"/>
<evidence type="ECO:0000256" key="1">
    <source>
        <dbReference type="ARBA" id="ARBA00009224"/>
    </source>
</evidence>
<evidence type="ECO:0000313" key="5">
    <source>
        <dbReference type="Proteomes" id="UP001152798"/>
    </source>
</evidence>
<dbReference type="Pfam" id="PF10558">
    <property type="entry name" value="MTP18"/>
    <property type="match status" value="1"/>
</dbReference>
<sequence length="172" mass="19520">MDPKVTSTQSDIFRDTPVRLLGYANELGEAFRSVVNVKWVWLSYGIATAYVFADTGYKTIAIRNQTFPSEKERNMRSLKEGVDVLTWQTLASVIIPGFTINRICATANYFFSRSEIKRHAKWLTVAVGLTSIPFIIKPIDELVDYLMDTTVRPMLEIESPQKHDKLSPKGTI</sequence>
<dbReference type="Proteomes" id="UP001152798">
    <property type="component" value="Chromosome 3"/>
</dbReference>
<dbReference type="OrthoDB" id="424969at2759"/>